<dbReference type="SUPFAM" id="SSF109854">
    <property type="entry name" value="DinB/YfiT-like putative metalloenzymes"/>
    <property type="match status" value="1"/>
</dbReference>
<dbReference type="Proteomes" id="UP000014137">
    <property type="component" value="Unassembled WGS sequence"/>
</dbReference>
<evidence type="ECO:0000313" key="3">
    <source>
        <dbReference type="Proteomes" id="UP000014137"/>
    </source>
</evidence>
<feature type="region of interest" description="Disordered" evidence="1">
    <location>
        <begin position="1"/>
        <end position="34"/>
    </location>
</feature>
<sequence>MSGGISMADHRRKPADCTTMTEEPKRPEPPLTGDERTQLNGFLDFLRATVVWKCSGLTDEQARRALVPSELTTVAGLLGHLTLVEQYWFNVVLNGQEDLWKEALEADPDAEFRVAMQTPIEQLIAAYEAECERSRKVVAGMDLDDKVPFRGDREVNVRFVVAHMVEETGRHAGHLDLLREMIDGLTGE</sequence>
<proteinExistence type="predicted"/>
<dbReference type="InterPro" id="IPR007061">
    <property type="entry name" value="MST-like"/>
</dbReference>
<evidence type="ECO:0000256" key="1">
    <source>
        <dbReference type="SAM" id="MobiDB-lite"/>
    </source>
</evidence>
<gene>
    <name evidence="2" type="ORF">C791_2005</name>
</gene>
<dbReference type="PATRIC" id="fig|1238180.3.peg.2603"/>
<evidence type="ECO:0008006" key="4">
    <source>
        <dbReference type="Google" id="ProtNLM"/>
    </source>
</evidence>
<comment type="caution">
    <text evidence="2">The sequence shown here is derived from an EMBL/GenBank/DDBJ whole genome shotgun (WGS) entry which is preliminary data.</text>
</comment>
<organism evidence="2 3">
    <name type="scientific">Amycolatopsis azurea DSM 43854</name>
    <dbReference type="NCBI Taxonomy" id="1238180"/>
    <lineage>
        <taxon>Bacteria</taxon>
        <taxon>Bacillati</taxon>
        <taxon>Actinomycetota</taxon>
        <taxon>Actinomycetes</taxon>
        <taxon>Pseudonocardiales</taxon>
        <taxon>Pseudonocardiaceae</taxon>
        <taxon>Amycolatopsis</taxon>
    </lineage>
</organism>
<dbReference type="Gene3D" id="1.20.120.450">
    <property type="entry name" value="dinb family like domain"/>
    <property type="match status" value="1"/>
</dbReference>
<name>M2NYH3_9PSEU</name>
<accession>M2NYH3</accession>
<feature type="compositionally biased region" description="Basic and acidic residues" evidence="1">
    <location>
        <begin position="22"/>
        <end position="34"/>
    </location>
</feature>
<dbReference type="Pfam" id="PF04978">
    <property type="entry name" value="MST"/>
    <property type="match status" value="1"/>
</dbReference>
<dbReference type="EMBL" id="ANMG01000021">
    <property type="protein sequence ID" value="EMD27709.1"/>
    <property type="molecule type" value="Genomic_DNA"/>
</dbReference>
<reference evidence="2 3" key="1">
    <citation type="submission" date="2012-10" db="EMBL/GenBank/DDBJ databases">
        <title>Genome assembly of Amycolatopsis azurea DSM 43854.</title>
        <authorList>
            <person name="Khatri I."/>
            <person name="Kaur I."/>
            <person name="Subramanian S."/>
            <person name="Mayilraj S."/>
        </authorList>
    </citation>
    <scope>NUCLEOTIDE SEQUENCE [LARGE SCALE GENOMIC DNA]</scope>
    <source>
        <strain evidence="2 3">DSM 43854</strain>
    </source>
</reference>
<protein>
    <recommendedName>
        <fullName evidence="4">Mini-circle protein</fullName>
    </recommendedName>
</protein>
<dbReference type="InterPro" id="IPR034660">
    <property type="entry name" value="DinB/YfiT-like"/>
</dbReference>
<evidence type="ECO:0000313" key="2">
    <source>
        <dbReference type="EMBL" id="EMD27709.1"/>
    </source>
</evidence>
<dbReference type="AlphaFoldDB" id="M2NYH3"/>